<dbReference type="OrthoDB" id="5862062at2"/>
<evidence type="ECO:0000256" key="1">
    <source>
        <dbReference type="SAM" id="Phobius"/>
    </source>
</evidence>
<protein>
    <submittedName>
        <fullName evidence="3">Cobalamin biosynthesis protein CobQ</fullName>
    </submittedName>
</protein>
<dbReference type="RefSeq" id="WP_119379716.1">
    <property type="nucleotide sequence ID" value="NZ_QWGB01000005.1"/>
</dbReference>
<sequence>MSKKSHHWMNFDTSKHGEVFGNYQKLYDAVDAAAAAAFVIGSALFFSEATQTPATWLFLIGSLFFAIRPCVHLARDFHMSRLPNNGDKAQGE</sequence>
<feature type="transmembrane region" description="Helical" evidence="1">
    <location>
        <begin position="26"/>
        <end position="47"/>
    </location>
</feature>
<evidence type="ECO:0000313" key="4">
    <source>
        <dbReference type="Proteomes" id="UP000265431"/>
    </source>
</evidence>
<reference evidence="3 4" key="1">
    <citation type="submission" date="2018-08" db="EMBL/GenBank/DDBJ databases">
        <title>Henriciella mobilis sp. nov., isolated from seawater.</title>
        <authorList>
            <person name="Cheng H."/>
            <person name="Wu Y.-H."/>
            <person name="Xu X.-W."/>
            <person name="Guo L.-L."/>
        </authorList>
    </citation>
    <scope>NUCLEOTIDE SEQUENCE [LARGE SCALE GENOMIC DNA]</scope>
    <source>
        <strain evidence="3 4">CCUG66934</strain>
    </source>
</reference>
<organism evidence="3 4">
    <name type="scientific">Henriciella barbarensis</name>
    <dbReference type="NCBI Taxonomy" id="86342"/>
    <lineage>
        <taxon>Bacteria</taxon>
        <taxon>Pseudomonadati</taxon>
        <taxon>Pseudomonadota</taxon>
        <taxon>Alphaproteobacteria</taxon>
        <taxon>Hyphomonadales</taxon>
        <taxon>Hyphomonadaceae</taxon>
        <taxon>Henriciella</taxon>
    </lineage>
</organism>
<dbReference type="AlphaFoldDB" id="A0A399R3U2"/>
<dbReference type="InterPro" id="IPR025424">
    <property type="entry name" value="YrhK_domain"/>
</dbReference>
<evidence type="ECO:0000313" key="3">
    <source>
        <dbReference type="EMBL" id="RIJ24527.1"/>
    </source>
</evidence>
<proteinExistence type="predicted"/>
<evidence type="ECO:0000259" key="2">
    <source>
        <dbReference type="Pfam" id="PF14145"/>
    </source>
</evidence>
<gene>
    <name evidence="3" type="ORF">D1224_09935</name>
</gene>
<dbReference type="EMBL" id="QWGB01000005">
    <property type="protein sequence ID" value="RIJ24527.1"/>
    <property type="molecule type" value="Genomic_DNA"/>
</dbReference>
<keyword evidence="4" id="KW-1185">Reference proteome</keyword>
<keyword evidence="1" id="KW-0472">Membrane</keyword>
<keyword evidence="1" id="KW-1133">Transmembrane helix</keyword>
<name>A0A399R3U2_9PROT</name>
<comment type="caution">
    <text evidence="3">The sequence shown here is derived from an EMBL/GenBank/DDBJ whole genome shotgun (WGS) entry which is preliminary data.</text>
</comment>
<dbReference type="Pfam" id="PF14145">
    <property type="entry name" value="YrhK"/>
    <property type="match status" value="1"/>
</dbReference>
<feature type="domain" description="YrhK" evidence="2">
    <location>
        <begin position="23"/>
        <end position="76"/>
    </location>
</feature>
<keyword evidence="1" id="KW-0812">Transmembrane</keyword>
<feature type="transmembrane region" description="Helical" evidence="1">
    <location>
        <begin position="53"/>
        <end position="71"/>
    </location>
</feature>
<accession>A0A399R3U2</accession>
<dbReference type="Proteomes" id="UP000265431">
    <property type="component" value="Unassembled WGS sequence"/>
</dbReference>